<name>A0A0F9QRB2_9ZZZZ</name>
<gene>
    <name evidence="1" type="ORF">LCGC14_0687310</name>
</gene>
<dbReference type="EMBL" id="LAZR01001416">
    <property type="protein sequence ID" value="KKN45019.1"/>
    <property type="molecule type" value="Genomic_DNA"/>
</dbReference>
<accession>A0A0F9QRB2</accession>
<comment type="caution">
    <text evidence="1">The sequence shown here is derived from an EMBL/GenBank/DDBJ whole genome shotgun (WGS) entry which is preliminary data.</text>
</comment>
<dbReference type="AlphaFoldDB" id="A0A0F9QRB2"/>
<sequence>MGAGRKHHEDGNFLTDRQTLRTVDTADADVDAVEEVLDTRVDSDDRPGNRGHQTTIALFVLFDGPSGATIQLWGHASEETFEGSSSSSPGSVSEWCQYVEQAVTKNTMLVYPQMPAGEYKVVVSSITGSGDVIVREAHSA</sequence>
<evidence type="ECO:0000313" key="1">
    <source>
        <dbReference type="EMBL" id="KKN45019.1"/>
    </source>
</evidence>
<proteinExistence type="predicted"/>
<protein>
    <submittedName>
        <fullName evidence="1">Uncharacterized protein</fullName>
    </submittedName>
</protein>
<organism evidence="1">
    <name type="scientific">marine sediment metagenome</name>
    <dbReference type="NCBI Taxonomy" id="412755"/>
    <lineage>
        <taxon>unclassified sequences</taxon>
        <taxon>metagenomes</taxon>
        <taxon>ecological metagenomes</taxon>
    </lineage>
</organism>
<reference evidence="1" key="1">
    <citation type="journal article" date="2015" name="Nature">
        <title>Complex archaea that bridge the gap between prokaryotes and eukaryotes.</title>
        <authorList>
            <person name="Spang A."/>
            <person name="Saw J.H."/>
            <person name="Jorgensen S.L."/>
            <person name="Zaremba-Niedzwiedzka K."/>
            <person name="Martijn J."/>
            <person name="Lind A.E."/>
            <person name="van Eijk R."/>
            <person name="Schleper C."/>
            <person name="Guy L."/>
            <person name="Ettema T.J."/>
        </authorList>
    </citation>
    <scope>NUCLEOTIDE SEQUENCE</scope>
</reference>